<reference evidence="2 3" key="1">
    <citation type="submission" date="2021-02" db="EMBL/GenBank/DDBJ databases">
        <title>Leishmania (Mundinia) enrietti genome sequencing and assembly.</title>
        <authorList>
            <person name="Almutairi H."/>
            <person name="Gatherer D."/>
        </authorList>
    </citation>
    <scope>NUCLEOTIDE SEQUENCE [LARGE SCALE GENOMIC DNA]</scope>
    <source>
        <strain evidence="2">CUR178</strain>
    </source>
</reference>
<dbReference type="GeneID" id="94170686"/>
<accession>A0A836HMT7</accession>
<evidence type="ECO:0000256" key="1">
    <source>
        <dbReference type="SAM" id="MobiDB-lite"/>
    </source>
</evidence>
<gene>
    <name evidence="2" type="ORF">CUR178_03443</name>
</gene>
<comment type="caution">
    <text evidence="2">The sequence shown here is derived from an EMBL/GenBank/DDBJ whole genome shotgun (WGS) entry which is preliminary data.</text>
</comment>
<evidence type="ECO:0000313" key="3">
    <source>
        <dbReference type="Proteomes" id="UP000674179"/>
    </source>
</evidence>
<organism evidence="2 3">
    <name type="scientific">Leishmania enriettii</name>
    <dbReference type="NCBI Taxonomy" id="5663"/>
    <lineage>
        <taxon>Eukaryota</taxon>
        <taxon>Discoba</taxon>
        <taxon>Euglenozoa</taxon>
        <taxon>Kinetoplastea</taxon>
        <taxon>Metakinetoplastina</taxon>
        <taxon>Trypanosomatida</taxon>
        <taxon>Trypanosomatidae</taxon>
        <taxon>Leishmaniinae</taxon>
        <taxon>Leishmania</taxon>
    </lineage>
</organism>
<keyword evidence="3" id="KW-1185">Reference proteome</keyword>
<feature type="compositionally biased region" description="Basic residues" evidence="1">
    <location>
        <begin position="142"/>
        <end position="151"/>
    </location>
</feature>
<dbReference type="RefSeq" id="XP_067693209.1">
    <property type="nucleotide sequence ID" value="XM_067835176.1"/>
</dbReference>
<protein>
    <submittedName>
        <fullName evidence="2">Uncharacterized protein</fullName>
    </submittedName>
</protein>
<evidence type="ECO:0000313" key="2">
    <source>
        <dbReference type="EMBL" id="KAG5479680.1"/>
    </source>
</evidence>
<dbReference type="EMBL" id="JAFHKP010000022">
    <property type="protein sequence ID" value="KAG5479680.1"/>
    <property type="molecule type" value="Genomic_DNA"/>
</dbReference>
<proteinExistence type="predicted"/>
<name>A0A836HMT7_LEIEN</name>
<dbReference type="AlphaFoldDB" id="A0A836HMT7"/>
<feature type="region of interest" description="Disordered" evidence="1">
    <location>
        <begin position="1"/>
        <end position="151"/>
    </location>
</feature>
<dbReference type="Proteomes" id="UP000674179">
    <property type="component" value="Chromosome 22"/>
</dbReference>
<feature type="compositionally biased region" description="Gly residues" evidence="1">
    <location>
        <begin position="82"/>
        <end position="95"/>
    </location>
</feature>
<sequence>MAFRPIPPQNRVGAPQPSHEQTQNTPCLRYVPAAAPGNPKTPGLAPPCRTDSAGDPPKPPTPAGAQPPLAMAGAGVHTVVGPGWGVAAGAGGGVLGDVAWGKRQSDPDAPHAYNRAQPKPNQPPAATGPTKGDFHTAPSTTKCKRGTPHPD</sequence>
<dbReference type="KEGG" id="lenr:94170686"/>